<reference evidence="3" key="1">
    <citation type="journal article" date="2020" name="Stud. Mycol.">
        <title>101 Dothideomycetes genomes: a test case for predicting lifestyles and emergence of pathogens.</title>
        <authorList>
            <person name="Haridas S."/>
            <person name="Albert R."/>
            <person name="Binder M."/>
            <person name="Bloem J."/>
            <person name="Labutti K."/>
            <person name="Salamov A."/>
            <person name="Andreopoulos B."/>
            <person name="Baker S."/>
            <person name="Barry K."/>
            <person name="Bills G."/>
            <person name="Bluhm B."/>
            <person name="Cannon C."/>
            <person name="Castanera R."/>
            <person name="Culley D."/>
            <person name="Daum C."/>
            <person name="Ezra D."/>
            <person name="Gonzalez J."/>
            <person name="Henrissat B."/>
            <person name="Kuo A."/>
            <person name="Liang C."/>
            <person name="Lipzen A."/>
            <person name="Lutzoni F."/>
            <person name="Magnuson J."/>
            <person name="Mondo S."/>
            <person name="Nolan M."/>
            <person name="Ohm R."/>
            <person name="Pangilinan J."/>
            <person name="Park H.-J."/>
            <person name="Ramirez L."/>
            <person name="Alfaro M."/>
            <person name="Sun H."/>
            <person name="Tritt A."/>
            <person name="Yoshinaga Y."/>
            <person name="Zwiers L.-H."/>
            <person name="Turgeon B."/>
            <person name="Goodwin S."/>
            <person name="Spatafora J."/>
            <person name="Crous P."/>
            <person name="Grigoriev I."/>
        </authorList>
    </citation>
    <scope>NUCLEOTIDE SEQUENCE</scope>
    <source>
        <strain evidence="3">ATCC 74209</strain>
    </source>
</reference>
<sequence>MPGDFPSAPDTVAPDDSRSETGQPALGRRRWSETPASIKHSGSISRLGSFRSSSSGVLGDKVYRYTELQEMEFRLVRILPAKMSTIKCEIIHASLKNPPHYLAISYAWGDAGDTRKIQLEGTGISVAVSLYGALEVLRKKREAVLVWVDALCIDQQNRDERTQQVQLMTSIYSKADSVVVWLGPDADDSQLASQLLADVASKANIQSNISSIISSGMGKAGFAAVVALFERDYWKRLWVVQEVFNGKNIMVYCGSSNLPWDTYKAASQVFWSHKGALDHYFPGGSYHGNGGLTYSQVLAYQGPGSLPDIHSLRELGEESLLAVMRACRRKLSADARDKVFGILGLLPAEIRNEFPVDYSLSTREVYINVVDFLLSTTERLDIICESIHFPIHTSSVNLPSWVPDWSHIPETPALCNSYDFSAAGKTKANYRFLDERRNKLEISAIYLDTISAHGISVGTLCTLADYLMAFLHWRALLLAADIEVDPNLYRIEEAFAATLCLDQVPTKYNRWSDWLTACYHVFASLIVERLPRLPIDSDLRQYAKARVEIEPHQRRQFLQDHFGSKMMGRCFCLTNNGLMGMGSGFMAAGDVVVVPLGCSTPILLRPEGSKGEYRFVGDVYINGYMQSNAIEQWRRKKREVGEFVIH</sequence>
<evidence type="ECO:0000259" key="2">
    <source>
        <dbReference type="Pfam" id="PF06985"/>
    </source>
</evidence>
<accession>A0A9P4MUY8</accession>
<gene>
    <name evidence="3" type="ORF">GQ43DRAFT_365222</name>
</gene>
<dbReference type="PANTHER" id="PTHR24148:SF73">
    <property type="entry name" value="HET DOMAIN PROTEIN (AFU_ORTHOLOGUE AFUA_8G01020)"/>
    <property type="match status" value="1"/>
</dbReference>
<dbReference type="EMBL" id="ML993883">
    <property type="protein sequence ID" value="KAF2204156.1"/>
    <property type="molecule type" value="Genomic_DNA"/>
</dbReference>
<evidence type="ECO:0000313" key="4">
    <source>
        <dbReference type="Proteomes" id="UP000799536"/>
    </source>
</evidence>
<protein>
    <recommendedName>
        <fullName evidence="2">Heterokaryon incompatibility domain-containing protein</fullName>
    </recommendedName>
</protein>
<dbReference type="InterPro" id="IPR010730">
    <property type="entry name" value="HET"/>
</dbReference>
<feature type="domain" description="Heterokaryon incompatibility" evidence="2">
    <location>
        <begin position="101"/>
        <end position="242"/>
    </location>
</feature>
<dbReference type="OrthoDB" id="3548654at2759"/>
<comment type="caution">
    <text evidence="3">The sequence shown here is derived from an EMBL/GenBank/DDBJ whole genome shotgun (WGS) entry which is preliminary data.</text>
</comment>
<dbReference type="AlphaFoldDB" id="A0A9P4MUY8"/>
<dbReference type="Pfam" id="PF06985">
    <property type="entry name" value="HET"/>
    <property type="match status" value="1"/>
</dbReference>
<feature type="region of interest" description="Disordered" evidence="1">
    <location>
        <begin position="1"/>
        <end position="34"/>
    </location>
</feature>
<evidence type="ECO:0000313" key="3">
    <source>
        <dbReference type="EMBL" id="KAF2204156.1"/>
    </source>
</evidence>
<dbReference type="InterPro" id="IPR052895">
    <property type="entry name" value="HetReg/Transcr_Mod"/>
</dbReference>
<proteinExistence type="predicted"/>
<keyword evidence="4" id="KW-1185">Reference proteome</keyword>
<dbReference type="Pfam" id="PF26639">
    <property type="entry name" value="Het-6_barrel"/>
    <property type="match status" value="1"/>
</dbReference>
<dbReference type="PANTHER" id="PTHR24148">
    <property type="entry name" value="ANKYRIN REPEAT DOMAIN-CONTAINING PROTEIN 39 HOMOLOG-RELATED"/>
    <property type="match status" value="1"/>
</dbReference>
<evidence type="ECO:0000256" key="1">
    <source>
        <dbReference type="SAM" id="MobiDB-lite"/>
    </source>
</evidence>
<name>A0A9P4MUY8_9PLEO</name>
<dbReference type="Proteomes" id="UP000799536">
    <property type="component" value="Unassembled WGS sequence"/>
</dbReference>
<organism evidence="3 4">
    <name type="scientific">Delitschia confertaspora ATCC 74209</name>
    <dbReference type="NCBI Taxonomy" id="1513339"/>
    <lineage>
        <taxon>Eukaryota</taxon>
        <taxon>Fungi</taxon>
        <taxon>Dikarya</taxon>
        <taxon>Ascomycota</taxon>
        <taxon>Pezizomycotina</taxon>
        <taxon>Dothideomycetes</taxon>
        <taxon>Pleosporomycetidae</taxon>
        <taxon>Pleosporales</taxon>
        <taxon>Delitschiaceae</taxon>
        <taxon>Delitschia</taxon>
    </lineage>
</organism>